<protein>
    <recommendedName>
        <fullName evidence="5">HTH gntR-type domain-containing protein</fullName>
    </recommendedName>
</protein>
<evidence type="ECO:0000313" key="7">
    <source>
        <dbReference type="Proteomes" id="UP000658656"/>
    </source>
</evidence>
<keyword evidence="7" id="KW-1185">Reference proteome</keyword>
<dbReference type="PANTHER" id="PTHR44846">
    <property type="entry name" value="MANNOSYL-D-GLYCERATE TRANSPORT/METABOLISM SYSTEM REPRESSOR MNGR-RELATED"/>
    <property type="match status" value="1"/>
</dbReference>
<gene>
    <name evidence="6" type="ORF">GCM10017566_54890</name>
</gene>
<dbReference type="GO" id="GO:0003700">
    <property type="term" value="F:DNA-binding transcription factor activity"/>
    <property type="evidence" value="ECO:0007669"/>
    <property type="project" value="InterPro"/>
</dbReference>
<dbReference type="PROSITE" id="PS50949">
    <property type="entry name" value="HTH_GNTR"/>
    <property type="match status" value="1"/>
</dbReference>
<keyword evidence="2" id="KW-0238">DNA-binding</keyword>
<evidence type="ECO:0000256" key="1">
    <source>
        <dbReference type="ARBA" id="ARBA00023015"/>
    </source>
</evidence>
<feature type="compositionally biased region" description="Basic and acidic residues" evidence="4">
    <location>
        <begin position="100"/>
        <end position="113"/>
    </location>
</feature>
<dbReference type="PANTHER" id="PTHR44846:SF1">
    <property type="entry name" value="MANNOSYL-D-GLYCERATE TRANSPORT_METABOLISM SYSTEM REPRESSOR MNGR-RELATED"/>
    <property type="match status" value="1"/>
</dbReference>
<keyword evidence="1" id="KW-0805">Transcription regulation</keyword>
<evidence type="ECO:0000256" key="4">
    <source>
        <dbReference type="SAM" id="MobiDB-lite"/>
    </source>
</evidence>
<dbReference type="InterPro" id="IPR050679">
    <property type="entry name" value="Bact_HTH_transcr_reg"/>
</dbReference>
<evidence type="ECO:0000259" key="5">
    <source>
        <dbReference type="PROSITE" id="PS50949"/>
    </source>
</evidence>
<reference evidence="6" key="1">
    <citation type="journal article" date="2014" name="Int. J. Syst. Evol. Microbiol.">
        <title>Complete genome sequence of Corynebacterium casei LMG S-19264T (=DSM 44701T), isolated from a smear-ripened cheese.</title>
        <authorList>
            <consortium name="US DOE Joint Genome Institute (JGI-PGF)"/>
            <person name="Walter F."/>
            <person name="Albersmeier A."/>
            <person name="Kalinowski J."/>
            <person name="Ruckert C."/>
        </authorList>
    </citation>
    <scope>NUCLEOTIDE SEQUENCE</scope>
    <source>
        <strain evidence="6">CGMCC 4.7679</strain>
    </source>
</reference>
<comment type="caution">
    <text evidence="6">The sequence shown here is derived from an EMBL/GenBank/DDBJ whole genome shotgun (WGS) entry which is preliminary data.</text>
</comment>
<proteinExistence type="predicted"/>
<dbReference type="Gene3D" id="1.10.10.10">
    <property type="entry name" value="Winged helix-like DNA-binding domain superfamily/Winged helix DNA-binding domain"/>
    <property type="match status" value="1"/>
</dbReference>
<dbReference type="SUPFAM" id="SSF46785">
    <property type="entry name" value="Winged helix' DNA-binding domain"/>
    <property type="match status" value="1"/>
</dbReference>
<accession>A0A8H9IW97</accession>
<keyword evidence="3" id="KW-0804">Transcription</keyword>
<dbReference type="Proteomes" id="UP000658656">
    <property type="component" value="Unassembled WGS sequence"/>
</dbReference>
<dbReference type="EMBL" id="BNAV01000010">
    <property type="protein sequence ID" value="GHF74140.1"/>
    <property type="molecule type" value="Genomic_DNA"/>
</dbReference>
<dbReference type="InterPro" id="IPR036388">
    <property type="entry name" value="WH-like_DNA-bd_sf"/>
</dbReference>
<dbReference type="CDD" id="cd07377">
    <property type="entry name" value="WHTH_GntR"/>
    <property type="match status" value="1"/>
</dbReference>
<dbReference type="GO" id="GO:0003677">
    <property type="term" value="F:DNA binding"/>
    <property type="evidence" value="ECO:0007669"/>
    <property type="project" value="UniProtKB-KW"/>
</dbReference>
<evidence type="ECO:0000313" key="6">
    <source>
        <dbReference type="EMBL" id="GHF74140.1"/>
    </source>
</evidence>
<dbReference type="GO" id="GO:0045892">
    <property type="term" value="P:negative regulation of DNA-templated transcription"/>
    <property type="evidence" value="ECO:0007669"/>
    <property type="project" value="TreeGrafter"/>
</dbReference>
<reference evidence="6" key="2">
    <citation type="submission" date="2020-09" db="EMBL/GenBank/DDBJ databases">
        <authorList>
            <person name="Sun Q."/>
            <person name="Zhou Y."/>
        </authorList>
    </citation>
    <scope>NUCLEOTIDE SEQUENCE</scope>
    <source>
        <strain evidence="6">CGMCC 4.7679</strain>
    </source>
</reference>
<name>A0A8H9IW97_9PSEU</name>
<feature type="region of interest" description="Disordered" evidence="4">
    <location>
        <begin position="95"/>
        <end position="125"/>
    </location>
</feature>
<dbReference type="SMART" id="SM00345">
    <property type="entry name" value="HTH_GNTR"/>
    <property type="match status" value="1"/>
</dbReference>
<dbReference type="InterPro" id="IPR000524">
    <property type="entry name" value="Tscrpt_reg_HTH_GntR"/>
</dbReference>
<dbReference type="InterPro" id="IPR036390">
    <property type="entry name" value="WH_DNA-bd_sf"/>
</dbReference>
<evidence type="ECO:0000256" key="3">
    <source>
        <dbReference type="ARBA" id="ARBA00023163"/>
    </source>
</evidence>
<dbReference type="RefSeq" id="WP_260171891.1">
    <property type="nucleotide sequence ID" value="NZ_CP174150.1"/>
</dbReference>
<organism evidence="6 7">
    <name type="scientific">Amycolatopsis bartoniae</name>
    <dbReference type="NCBI Taxonomy" id="941986"/>
    <lineage>
        <taxon>Bacteria</taxon>
        <taxon>Bacillati</taxon>
        <taxon>Actinomycetota</taxon>
        <taxon>Actinomycetes</taxon>
        <taxon>Pseudonocardiales</taxon>
        <taxon>Pseudonocardiaceae</taxon>
        <taxon>Amycolatopsis</taxon>
    </lineage>
</organism>
<sequence>MSQMSDDATDDQLPAFDPDSGAPAYLYDRLADHLAGLITQGHFRLYEQFPGEVKLSQVFGVALGTARHAIERLRERGLVATVRSKGTYVTYDAEATCGEQADHHGDRGPHDEAQPGTPDVADDRS</sequence>
<feature type="domain" description="HTH gntR-type" evidence="5">
    <location>
        <begin position="24"/>
        <end position="92"/>
    </location>
</feature>
<dbReference type="Pfam" id="PF00392">
    <property type="entry name" value="GntR"/>
    <property type="match status" value="1"/>
</dbReference>
<dbReference type="AlphaFoldDB" id="A0A8H9IW97"/>
<evidence type="ECO:0000256" key="2">
    <source>
        <dbReference type="ARBA" id="ARBA00023125"/>
    </source>
</evidence>